<dbReference type="InterPro" id="IPR050668">
    <property type="entry name" value="Cytochrome_b5"/>
</dbReference>
<evidence type="ECO:0000256" key="2">
    <source>
        <dbReference type="ARBA" id="ARBA00022448"/>
    </source>
</evidence>
<keyword evidence="5 14" id="KW-0479">Metal-binding</keyword>
<protein>
    <recommendedName>
        <fullName evidence="13">Cytochrome b5</fullName>
    </recommendedName>
</protein>
<dbReference type="OrthoDB" id="260519at2759"/>
<dbReference type="SUPFAM" id="SSF55856">
    <property type="entry name" value="Cytochrome b5-like heme/steroid binding domain"/>
    <property type="match status" value="1"/>
</dbReference>
<dbReference type="GO" id="GO:0046872">
    <property type="term" value="F:metal ion binding"/>
    <property type="evidence" value="ECO:0007669"/>
    <property type="project" value="UniProtKB-UniRule"/>
</dbReference>
<keyword evidence="2" id="KW-0813">Transport</keyword>
<feature type="domain" description="Cytochrome b5 heme-binding" evidence="15">
    <location>
        <begin position="30"/>
        <end position="106"/>
    </location>
</feature>
<evidence type="ECO:0000256" key="1">
    <source>
        <dbReference type="ARBA" id="ARBA00004131"/>
    </source>
</evidence>
<name>A0A7M7RC02_STRPU</name>
<keyword evidence="4" id="KW-0812">Transmembrane</keyword>
<dbReference type="GO" id="GO:0016020">
    <property type="term" value="C:membrane"/>
    <property type="evidence" value="ECO:0000318"/>
    <property type="project" value="GO_Central"/>
</dbReference>
<dbReference type="GO" id="GO:0005789">
    <property type="term" value="C:endoplasmic reticulum membrane"/>
    <property type="evidence" value="ECO:0007669"/>
    <property type="project" value="UniProtKB-SubCell"/>
</dbReference>
<proteinExistence type="inferred from homology"/>
<dbReference type="GeneID" id="575345"/>
<evidence type="ECO:0000256" key="4">
    <source>
        <dbReference type="ARBA" id="ARBA00022692"/>
    </source>
</evidence>
<evidence type="ECO:0000256" key="8">
    <source>
        <dbReference type="ARBA" id="ARBA00022982"/>
    </source>
</evidence>
<dbReference type="EnsemblMetazoa" id="XM_775752">
    <property type="protein sequence ID" value="XP_780845"/>
    <property type="gene ID" value="LOC575345"/>
</dbReference>
<sequence length="114" mass="12847">MNITRIRNTDMVRGKAICKSGPNNNKVDDIRQFSMKEVALHSDHHSCWLVIKDFVYDVTSFVSEHPGGWEMIMERAGTDATNPFEGKGHSDDALKLLAGFKIGQLIRSERLEKG</sequence>
<comment type="similarity">
    <text evidence="12 14">Belongs to the cytochrome b5 family.</text>
</comment>
<evidence type="ECO:0000256" key="12">
    <source>
        <dbReference type="ARBA" id="ARBA00038168"/>
    </source>
</evidence>
<reference evidence="16" key="2">
    <citation type="submission" date="2021-01" db="UniProtKB">
        <authorList>
            <consortium name="EnsemblMetazoa"/>
        </authorList>
    </citation>
    <scope>IDENTIFICATION</scope>
</reference>
<dbReference type="AlphaFoldDB" id="A0A7M7RC02"/>
<evidence type="ECO:0000256" key="9">
    <source>
        <dbReference type="ARBA" id="ARBA00023004"/>
    </source>
</evidence>
<evidence type="ECO:0000313" key="16">
    <source>
        <dbReference type="EnsemblMetazoa" id="XP_780845"/>
    </source>
</evidence>
<dbReference type="SMART" id="SM01117">
    <property type="entry name" value="Cyt-b5"/>
    <property type="match status" value="1"/>
</dbReference>
<dbReference type="PROSITE" id="PS50255">
    <property type="entry name" value="CYTOCHROME_B5_2"/>
    <property type="match status" value="1"/>
</dbReference>
<dbReference type="PANTHER" id="PTHR19359:SF150">
    <property type="entry name" value="CYTOCHROME B5"/>
    <property type="match status" value="1"/>
</dbReference>
<keyword evidence="7" id="KW-0492">Microsome</keyword>
<evidence type="ECO:0000313" key="17">
    <source>
        <dbReference type="Proteomes" id="UP000007110"/>
    </source>
</evidence>
<keyword evidence="10" id="KW-0472">Membrane</keyword>
<evidence type="ECO:0000256" key="13">
    <source>
        <dbReference type="ARBA" id="ARBA00039806"/>
    </source>
</evidence>
<dbReference type="InterPro" id="IPR018506">
    <property type="entry name" value="Cyt_B5_heme-BS"/>
</dbReference>
<dbReference type="PROSITE" id="PS00191">
    <property type="entry name" value="CYTOCHROME_B5_1"/>
    <property type="match status" value="1"/>
</dbReference>
<evidence type="ECO:0000256" key="3">
    <source>
        <dbReference type="ARBA" id="ARBA00022617"/>
    </source>
</evidence>
<dbReference type="OMA" id="TWICIEN"/>
<dbReference type="Proteomes" id="UP000007110">
    <property type="component" value="Unassembled WGS sequence"/>
</dbReference>
<accession>A0A7M7RC02</accession>
<evidence type="ECO:0000259" key="15">
    <source>
        <dbReference type="PROSITE" id="PS50255"/>
    </source>
</evidence>
<evidence type="ECO:0000256" key="5">
    <source>
        <dbReference type="ARBA" id="ARBA00022723"/>
    </source>
</evidence>
<dbReference type="InParanoid" id="A0A7M7RC02"/>
<evidence type="ECO:0000256" key="6">
    <source>
        <dbReference type="ARBA" id="ARBA00022824"/>
    </source>
</evidence>
<reference evidence="17" key="1">
    <citation type="submission" date="2015-02" db="EMBL/GenBank/DDBJ databases">
        <title>Genome sequencing for Strongylocentrotus purpuratus.</title>
        <authorList>
            <person name="Murali S."/>
            <person name="Liu Y."/>
            <person name="Vee V."/>
            <person name="English A."/>
            <person name="Wang M."/>
            <person name="Skinner E."/>
            <person name="Han Y."/>
            <person name="Muzny D.M."/>
            <person name="Worley K.C."/>
            <person name="Gibbs R.A."/>
        </authorList>
    </citation>
    <scope>NUCLEOTIDE SEQUENCE</scope>
</reference>
<dbReference type="RefSeq" id="XP_780845.2">
    <property type="nucleotide sequence ID" value="XM_775752.4"/>
</dbReference>
<keyword evidence="9 14" id="KW-0408">Iron</keyword>
<dbReference type="PRINTS" id="PR00363">
    <property type="entry name" value="CYTOCHROMEB5"/>
</dbReference>
<dbReference type="Gene3D" id="3.10.120.10">
    <property type="entry name" value="Cytochrome b5-like heme/steroid binding domain"/>
    <property type="match status" value="1"/>
</dbReference>
<keyword evidence="8" id="KW-0249">Electron transport</keyword>
<organism evidence="16 17">
    <name type="scientific">Strongylocentrotus purpuratus</name>
    <name type="common">Purple sea urchin</name>
    <dbReference type="NCBI Taxonomy" id="7668"/>
    <lineage>
        <taxon>Eukaryota</taxon>
        <taxon>Metazoa</taxon>
        <taxon>Echinodermata</taxon>
        <taxon>Eleutherozoa</taxon>
        <taxon>Echinozoa</taxon>
        <taxon>Echinoidea</taxon>
        <taxon>Euechinoidea</taxon>
        <taxon>Echinacea</taxon>
        <taxon>Camarodonta</taxon>
        <taxon>Echinidea</taxon>
        <taxon>Strongylocentrotidae</taxon>
        <taxon>Strongylocentrotus</taxon>
    </lineage>
</organism>
<dbReference type="Pfam" id="PF00173">
    <property type="entry name" value="Cyt-b5"/>
    <property type="match status" value="1"/>
</dbReference>
<evidence type="ECO:0000256" key="10">
    <source>
        <dbReference type="ARBA" id="ARBA00023136"/>
    </source>
</evidence>
<evidence type="ECO:0000256" key="14">
    <source>
        <dbReference type="RuleBase" id="RU362121"/>
    </source>
</evidence>
<keyword evidence="6" id="KW-0256">Endoplasmic reticulum</keyword>
<keyword evidence="17" id="KW-1185">Reference proteome</keyword>
<dbReference type="InterPro" id="IPR036400">
    <property type="entry name" value="Cyt_B5-like_heme/steroid_sf"/>
</dbReference>
<comment type="subcellular location">
    <subcellularLocation>
        <location evidence="1">Endoplasmic reticulum membrane</location>
        <topology evidence="1">Single-pass membrane protein</topology>
        <orientation evidence="1">Cytoplasmic side</orientation>
    </subcellularLocation>
    <subcellularLocation>
        <location evidence="11">Microsome membrane</location>
        <topology evidence="11">Single-pass membrane protein</topology>
        <orientation evidence="11">Cytoplasmic side</orientation>
    </subcellularLocation>
</comment>
<evidence type="ECO:0000256" key="7">
    <source>
        <dbReference type="ARBA" id="ARBA00022848"/>
    </source>
</evidence>
<dbReference type="GO" id="GO:0020037">
    <property type="term" value="F:heme binding"/>
    <property type="evidence" value="ECO:0000318"/>
    <property type="project" value="GO_Central"/>
</dbReference>
<evidence type="ECO:0000256" key="11">
    <source>
        <dbReference type="ARBA" id="ARBA00037877"/>
    </source>
</evidence>
<dbReference type="FunFam" id="3.10.120.10:FF:000002">
    <property type="entry name" value="Cytochrome b5 type B"/>
    <property type="match status" value="1"/>
</dbReference>
<dbReference type="PANTHER" id="PTHR19359">
    <property type="entry name" value="CYTOCHROME B5"/>
    <property type="match status" value="1"/>
</dbReference>
<keyword evidence="3 14" id="KW-0349">Heme</keyword>
<dbReference type="InterPro" id="IPR001199">
    <property type="entry name" value="Cyt_B5-like_heme/steroid-bd"/>
</dbReference>